<feature type="region of interest" description="Disordered" evidence="8">
    <location>
        <begin position="458"/>
        <end position="483"/>
    </location>
</feature>
<comment type="function">
    <text evidence="7">Modifies, by uridylylation and deuridylylation, the PII regulatory proteins (GlnB and homologs), in response to the nitrogen status of the cell that GlnD senses through the glutamine level. Under low glutamine levels, catalyzes the conversion of the PII proteins and UTP to PII-UMP and PPi, while under higher glutamine levels, GlnD hydrolyzes PII-UMP to PII and UMP (deuridylylation). Thus, controls uridylylation state and activity of the PII proteins, and plays an important role in the regulation of nitrogen metabolism.</text>
</comment>
<dbReference type="Proteomes" id="UP000305654">
    <property type="component" value="Unassembled WGS sequence"/>
</dbReference>
<evidence type="ECO:0000256" key="4">
    <source>
        <dbReference type="ARBA" id="ARBA00022801"/>
    </source>
</evidence>
<sequence length="974" mass="106907">MRHGKALREAQLVLSAALARPADATGPVPRDVALGLFRRHLSRIQQSVRDSFESQSLSGVEAASQLSALTDGLIVALHEYTVSRLADEADPAEPPQAISIGATGGYGRGLLAPFSDIDLLFLTEEAPSPSVLGAIEFILYFLWDLGLKVGHATRTVAQCIEEAAVDTTVRTTLLDARLLSGDAALFAMFQARYIVACMEAGPAGFIADKQRERSLRHERYGESPFLVEPNIKEGRGGLRDMQTLYWLCRYVFGRGEPRQLVGIAAQGADQAGGGLLTEQEAKRARRSWDFLWTVRFHLHYIAGRAEERLTFDMQPVVGARMGYTRHGRQVGVERFMRHYFLTAREVMRLTHVLEPAVLRQALGTPAQAGETDAAMRAAGFMLSDGQILPAPETDFDRDPIRMLRLLALARERNLPLHPMAMHELIRCERRAATLRGDPEAAALLLSLICGDRPARREAAAAAGREAPTVPPRDRKQPAPVEVPGRPHGARWLHVLNETGLLGRLIPPWSRIVGQMQFDTYHVFTVDEHTIEAVRILGTLEAGALANETPVANGLVEDLQSRRALYVAALLHDIAKGRGGDHSELGSELALEICPQLGLTAEETETVSWLVLHHLLLSQTAFRRDIDDPKTILDLADTIQSPERLKLLLLLTIVDMRAVSGKVWNAWKAALLRELYTRVAEVLAGGLATTERDIRVARAKDEATALLQEDGFSEAETERFLSLGYGGYWLSFDSEAHQRHARMIRDSEQRASALTVETQPLPARAVTEVTVYTNDHAGLFSHIAGALAVAGASIVDARIHTMTNGMALDTFWIQDATDGTFDAPHRLARLSSLVEQALAGRLDLAGEISKASRGVMARRMRAIHVPPRVVIDNRASNTHTVIEVNGRDRPGLLHDVTNAMSQQGMQIASAHITTYGVRAVDVFYVKDVFGLKVSNERKLHDLREALLLVLTRAEEAVVLPASGAVRRSKNGTEAA</sequence>
<evidence type="ECO:0000256" key="3">
    <source>
        <dbReference type="ARBA" id="ARBA00022737"/>
    </source>
</evidence>
<dbReference type="CDD" id="cd05401">
    <property type="entry name" value="NT_GlnE_GlnD_like"/>
    <property type="match status" value="1"/>
</dbReference>
<evidence type="ECO:0000313" key="12">
    <source>
        <dbReference type="Proteomes" id="UP000305654"/>
    </source>
</evidence>
<gene>
    <name evidence="7" type="primary">glnD</name>
    <name evidence="11" type="ORF">FE263_00290</name>
</gene>
<dbReference type="InterPro" id="IPR013546">
    <property type="entry name" value="PII_UdlTrfase/GS_AdlTrfase"/>
</dbReference>
<dbReference type="PANTHER" id="PTHR47320">
    <property type="entry name" value="BIFUNCTIONAL URIDYLYLTRANSFERASE/URIDYLYL-REMOVING ENZYME"/>
    <property type="match status" value="1"/>
</dbReference>
<reference evidence="11 12" key="1">
    <citation type="submission" date="2019-05" db="EMBL/GenBank/DDBJ databases">
        <authorList>
            <person name="Pankratov T."/>
            <person name="Grouzdev D."/>
        </authorList>
    </citation>
    <scope>NUCLEOTIDE SEQUENCE [LARGE SCALE GENOMIC DNA]</scope>
    <source>
        <strain evidence="11 12">KEBCLARHB70R</strain>
    </source>
</reference>
<dbReference type="Gene3D" id="3.30.70.260">
    <property type="match status" value="1"/>
</dbReference>
<evidence type="ECO:0000256" key="8">
    <source>
        <dbReference type="SAM" id="MobiDB-lite"/>
    </source>
</evidence>
<dbReference type="CDD" id="cd00077">
    <property type="entry name" value="HDc"/>
    <property type="match status" value="1"/>
</dbReference>
<dbReference type="EC" id="2.7.7.59" evidence="7"/>
<dbReference type="SUPFAM" id="SSF81593">
    <property type="entry name" value="Nucleotidyltransferase substrate binding subunit/domain"/>
    <property type="match status" value="1"/>
</dbReference>
<evidence type="ECO:0000259" key="10">
    <source>
        <dbReference type="PROSITE" id="PS51831"/>
    </source>
</evidence>
<dbReference type="NCBIfam" id="NF003467">
    <property type="entry name" value="PRK05092.1"/>
    <property type="match status" value="1"/>
</dbReference>
<dbReference type="EMBL" id="VCDI01000001">
    <property type="protein sequence ID" value="TLU73717.1"/>
    <property type="molecule type" value="Genomic_DNA"/>
</dbReference>
<dbReference type="GO" id="GO:0008773">
    <property type="term" value="F:[protein-PII] uridylyltransferase activity"/>
    <property type="evidence" value="ECO:0007669"/>
    <property type="project" value="UniProtKB-UniRule"/>
</dbReference>
<dbReference type="SUPFAM" id="SSF109604">
    <property type="entry name" value="HD-domain/PDEase-like"/>
    <property type="match status" value="1"/>
</dbReference>
<dbReference type="Gene3D" id="3.30.460.10">
    <property type="entry name" value="Beta Polymerase, domain 2"/>
    <property type="match status" value="1"/>
</dbReference>
<name>A0A5R9JB07_9PROT</name>
<evidence type="ECO:0000256" key="1">
    <source>
        <dbReference type="ARBA" id="ARBA00022679"/>
    </source>
</evidence>
<dbReference type="GO" id="GO:0006808">
    <property type="term" value="P:regulation of nitrogen utilization"/>
    <property type="evidence" value="ECO:0007669"/>
    <property type="project" value="UniProtKB-UniRule"/>
</dbReference>
<dbReference type="SUPFAM" id="SSF55021">
    <property type="entry name" value="ACT-like"/>
    <property type="match status" value="2"/>
</dbReference>
<dbReference type="GO" id="GO:0008081">
    <property type="term" value="F:phosphoric diester hydrolase activity"/>
    <property type="evidence" value="ECO:0007669"/>
    <property type="project" value="UniProtKB-UniRule"/>
</dbReference>
<keyword evidence="1 7" id="KW-0808">Transferase</keyword>
<dbReference type="PROSITE" id="PS51671">
    <property type="entry name" value="ACT"/>
    <property type="match status" value="2"/>
</dbReference>
<protein>
    <recommendedName>
        <fullName evidence="7">Bifunctional uridylyltransferase/uridylyl-removing enzyme</fullName>
        <shortName evidence="7">UTase/UR</shortName>
    </recommendedName>
    <alternativeName>
        <fullName evidence="7">Bifunctional [protein-PII] modification enzyme</fullName>
    </alternativeName>
    <alternativeName>
        <fullName evidence="7">Bifunctional nitrogen sensor protein</fullName>
    </alternativeName>
    <domain>
        <recommendedName>
            <fullName evidence="7">[Protein-PII] uridylyltransferase</fullName>
            <shortName evidence="7">PII uridylyltransferase</shortName>
            <shortName evidence="7">UTase</shortName>
            <ecNumber evidence="7">2.7.7.59</ecNumber>
        </recommendedName>
    </domain>
    <domain>
        <recommendedName>
            <fullName evidence="7">[Protein-PII]-UMP uridylyl-removing enzyme</fullName>
            <shortName evidence="7">UR</shortName>
            <ecNumber evidence="7">3.1.4.-</ecNumber>
        </recommendedName>
    </domain>
</protein>
<dbReference type="PROSITE" id="PS51831">
    <property type="entry name" value="HD"/>
    <property type="match status" value="1"/>
</dbReference>
<evidence type="ECO:0000313" key="11">
    <source>
        <dbReference type="EMBL" id="TLU73717.1"/>
    </source>
</evidence>
<feature type="region of interest" description="Uridylyltransferase" evidence="7">
    <location>
        <begin position="1"/>
        <end position="374"/>
    </location>
</feature>
<dbReference type="OrthoDB" id="9758038at2"/>
<dbReference type="InterPro" id="IPR003607">
    <property type="entry name" value="HD/PDEase_dom"/>
</dbReference>
<feature type="domain" description="ACT" evidence="9">
    <location>
        <begin position="880"/>
        <end position="960"/>
    </location>
</feature>
<feature type="domain" description="ACT" evidence="9">
    <location>
        <begin position="767"/>
        <end position="848"/>
    </location>
</feature>
<keyword evidence="6 7" id="KW-0511">Multifunctional enzyme</keyword>
<dbReference type="HAMAP" id="MF_00277">
    <property type="entry name" value="PII_uridylyl_transf"/>
    <property type="match status" value="1"/>
</dbReference>
<dbReference type="PIRSF" id="PIRSF006288">
    <property type="entry name" value="PII_uridyltransf"/>
    <property type="match status" value="1"/>
</dbReference>
<dbReference type="Gene3D" id="1.20.120.330">
    <property type="entry name" value="Nucleotidyltransferases domain 2"/>
    <property type="match status" value="1"/>
</dbReference>
<evidence type="ECO:0000259" key="9">
    <source>
        <dbReference type="PROSITE" id="PS51671"/>
    </source>
</evidence>
<evidence type="ECO:0000256" key="5">
    <source>
        <dbReference type="ARBA" id="ARBA00022842"/>
    </source>
</evidence>
<dbReference type="Gene3D" id="1.10.3090.10">
    <property type="entry name" value="cca-adding enzyme, domain 2"/>
    <property type="match status" value="1"/>
</dbReference>
<dbReference type="PANTHER" id="PTHR47320:SF1">
    <property type="entry name" value="BIFUNCTIONAL URIDYLYLTRANSFERASE_URIDYLYL-REMOVING ENZYME"/>
    <property type="match status" value="1"/>
</dbReference>
<dbReference type="CDD" id="cd04899">
    <property type="entry name" value="ACT_ACR-UUR-like_2"/>
    <property type="match status" value="1"/>
</dbReference>
<dbReference type="InterPro" id="IPR002912">
    <property type="entry name" value="ACT_dom"/>
</dbReference>
<keyword evidence="2 7" id="KW-0548">Nucleotidyltransferase</keyword>
<evidence type="ECO:0000256" key="2">
    <source>
        <dbReference type="ARBA" id="ARBA00022695"/>
    </source>
</evidence>
<dbReference type="InterPro" id="IPR002934">
    <property type="entry name" value="Polymerase_NTP_transf_dom"/>
</dbReference>
<dbReference type="AlphaFoldDB" id="A0A5R9JB07"/>
<dbReference type="Pfam" id="PF01966">
    <property type="entry name" value="HD"/>
    <property type="match status" value="1"/>
</dbReference>
<comment type="similarity">
    <text evidence="7">Belongs to the GlnD family.</text>
</comment>
<dbReference type="CDD" id="cd04900">
    <property type="entry name" value="ACT_UUR-like_1"/>
    <property type="match status" value="1"/>
</dbReference>
<comment type="activity regulation">
    <text evidence="7">Uridylyltransferase (UTase) activity is inhibited by glutamine, while glutamine activates uridylyl-removing (UR) activity.</text>
</comment>
<dbReference type="InterPro" id="IPR045865">
    <property type="entry name" value="ACT-like_dom_sf"/>
</dbReference>
<comment type="caution">
    <text evidence="11">The sequence shown here is derived from an EMBL/GenBank/DDBJ whole genome shotgun (WGS) entry which is preliminary data.</text>
</comment>
<comment type="caution">
    <text evidence="7">Lacks conserved residue(s) required for the propagation of feature annotation.</text>
</comment>
<keyword evidence="5 7" id="KW-0460">Magnesium</keyword>
<comment type="cofactor">
    <cofactor evidence="7">
        <name>Mg(2+)</name>
        <dbReference type="ChEBI" id="CHEBI:18420"/>
    </cofactor>
</comment>
<organism evidence="11 12">
    <name type="scientific">Lichenicoccus roseus</name>
    <dbReference type="NCBI Taxonomy" id="2683649"/>
    <lineage>
        <taxon>Bacteria</taxon>
        <taxon>Pseudomonadati</taxon>
        <taxon>Pseudomonadota</taxon>
        <taxon>Alphaproteobacteria</taxon>
        <taxon>Acetobacterales</taxon>
        <taxon>Acetobacteraceae</taxon>
        <taxon>Lichenicoccus</taxon>
    </lineage>
</organism>
<dbReference type="RefSeq" id="WP_138323970.1">
    <property type="nucleotide sequence ID" value="NZ_VCDI01000001.1"/>
</dbReference>
<comment type="domain">
    <text evidence="7">Has four distinct domains: an N-terminal nucleotidyltransferase (NT) domain responsible for UTase activity, a central HD domain that encodes UR activity, and two C-terminal ACT domains that seem to have a role in glutamine sensing.</text>
</comment>
<keyword evidence="12" id="KW-1185">Reference proteome</keyword>
<evidence type="ECO:0000256" key="7">
    <source>
        <dbReference type="HAMAP-Rule" id="MF_00277"/>
    </source>
</evidence>
<dbReference type="Pfam" id="PF08335">
    <property type="entry name" value="GlnD_UR_UTase"/>
    <property type="match status" value="1"/>
</dbReference>
<evidence type="ECO:0000256" key="6">
    <source>
        <dbReference type="ARBA" id="ARBA00023268"/>
    </source>
</evidence>
<feature type="domain" description="HD" evidence="10">
    <location>
        <begin position="525"/>
        <end position="641"/>
    </location>
</feature>
<keyword evidence="4 7" id="KW-0378">Hydrolase</keyword>
<dbReference type="Pfam" id="PF24931">
    <property type="entry name" value="ACT_ACR9_3rd"/>
    <property type="match status" value="1"/>
</dbReference>
<dbReference type="InterPro" id="IPR043519">
    <property type="entry name" value="NT_sf"/>
</dbReference>
<dbReference type="InterPro" id="IPR006674">
    <property type="entry name" value="HD_domain"/>
</dbReference>
<dbReference type="Pfam" id="PF01909">
    <property type="entry name" value="NTP_transf_2"/>
    <property type="match status" value="1"/>
</dbReference>
<comment type="catalytic activity">
    <reaction evidence="7">
        <text>[protein-PII]-uridylyl-L-tyrosine + H2O = [protein-PII]-L-tyrosine + UMP + H(+)</text>
        <dbReference type="Rhea" id="RHEA:48600"/>
        <dbReference type="Rhea" id="RHEA-COMP:12147"/>
        <dbReference type="Rhea" id="RHEA-COMP:12148"/>
        <dbReference type="ChEBI" id="CHEBI:15377"/>
        <dbReference type="ChEBI" id="CHEBI:15378"/>
        <dbReference type="ChEBI" id="CHEBI:46858"/>
        <dbReference type="ChEBI" id="CHEBI:57865"/>
        <dbReference type="ChEBI" id="CHEBI:90602"/>
    </reaction>
</comment>
<proteinExistence type="inferred from homology"/>
<accession>A0A5R9JB07</accession>
<dbReference type="InterPro" id="IPR010043">
    <property type="entry name" value="UTase/UR"/>
</dbReference>
<comment type="catalytic activity">
    <reaction evidence="7">
        <text>[protein-PII]-L-tyrosine + UTP = [protein-PII]-uridylyl-L-tyrosine + diphosphate</text>
        <dbReference type="Rhea" id="RHEA:13673"/>
        <dbReference type="Rhea" id="RHEA-COMP:12147"/>
        <dbReference type="Rhea" id="RHEA-COMP:12148"/>
        <dbReference type="ChEBI" id="CHEBI:33019"/>
        <dbReference type="ChEBI" id="CHEBI:46398"/>
        <dbReference type="ChEBI" id="CHEBI:46858"/>
        <dbReference type="ChEBI" id="CHEBI:90602"/>
        <dbReference type="EC" id="2.7.7.59"/>
    </reaction>
</comment>
<dbReference type="SMART" id="SM00471">
    <property type="entry name" value="HDc"/>
    <property type="match status" value="1"/>
</dbReference>
<dbReference type="EC" id="3.1.4.-" evidence="7"/>
<dbReference type="SUPFAM" id="SSF81301">
    <property type="entry name" value="Nucleotidyltransferase"/>
    <property type="match status" value="1"/>
</dbReference>
<keyword evidence="3" id="KW-0677">Repeat</keyword>